<evidence type="ECO:0008006" key="3">
    <source>
        <dbReference type="Google" id="ProtNLM"/>
    </source>
</evidence>
<accession>A0ABD2X6T2</accession>
<name>A0ABD2X6T2_9HYME</name>
<sequence>MTQPIRMWPSFSALAARSSSSAATAICVPAYSFRSVSTTSSLSGHIAENLVHLRAEGGGIFHAFSKLQHQGTRGAASDVLDATPD</sequence>
<dbReference type="EMBL" id="JBJJXI010000050">
    <property type="protein sequence ID" value="KAL3400869.1"/>
    <property type="molecule type" value="Genomic_DNA"/>
</dbReference>
<gene>
    <name evidence="1" type="ORF">TKK_006002</name>
</gene>
<evidence type="ECO:0000313" key="1">
    <source>
        <dbReference type="EMBL" id="KAL3400869.1"/>
    </source>
</evidence>
<dbReference type="AlphaFoldDB" id="A0ABD2X6T2"/>
<dbReference type="Proteomes" id="UP001627154">
    <property type="component" value="Unassembled WGS sequence"/>
</dbReference>
<proteinExistence type="predicted"/>
<evidence type="ECO:0000313" key="2">
    <source>
        <dbReference type="Proteomes" id="UP001627154"/>
    </source>
</evidence>
<keyword evidence="2" id="KW-1185">Reference proteome</keyword>
<organism evidence="1 2">
    <name type="scientific">Trichogramma kaykai</name>
    <dbReference type="NCBI Taxonomy" id="54128"/>
    <lineage>
        <taxon>Eukaryota</taxon>
        <taxon>Metazoa</taxon>
        <taxon>Ecdysozoa</taxon>
        <taxon>Arthropoda</taxon>
        <taxon>Hexapoda</taxon>
        <taxon>Insecta</taxon>
        <taxon>Pterygota</taxon>
        <taxon>Neoptera</taxon>
        <taxon>Endopterygota</taxon>
        <taxon>Hymenoptera</taxon>
        <taxon>Apocrita</taxon>
        <taxon>Proctotrupomorpha</taxon>
        <taxon>Chalcidoidea</taxon>
        <taxon>Trichogrammatidae</taxon>
        <taxon>Trichogramma</taxon>
    </lineage>
</organism>
<reference evidence="1 2" key="1">
    <citation type="journal article" date="2024" name="bioRxiv">
        <title>A reference genome for Trichogramma kaykai: A tiny desert-dwelling parasitoid wasp with competing sex-ratio distorters.</title>
        <authorList>
            <person name="Culotta J."/>
            <person name="Lindsey A.R."/>
        </authorList>
    </citation>
    <scope>NUCLEOTIDE SEQUENCE [LARGE SCALE GENOMIC DNA]</scope>
    <source>
        <strain evidence="1 2">KSX58</strain>
    </source>
</reference>
<comment type="caution">
    <text evidence="1">The sequence shown here is derived from an EMBL/GenBank/DDBJ whole genome shotgun (WGS) entry which is preliminary data.</text>
</comment>
<protein>
    <recommendedName>
        <fullName evidence="3">Secreted protein</fullName>
    </recommendedName>
</protein>